<dbReference type="Proteomes" id="UP000177372">
    <property type="component" value="Unassembled WGS sequence"/>
</dbReference>
<sequence>MTNAVIQKRLSRLEAEVRLIKRAVSKRPDFSADEKIWNEFKPIIKAIRAQRISGAPKKGKRLPKWLQASLKDIEEGRVYGPFDTVEELRTSLEAKGS</sequence>
<accession>A0A1F6F1U7</accession>
<gene>
    <name evidence="1" type="ORF">A3A39_04635</name>
</gene>
<dbReference type="AlphaFoldDB" id="A0A1F6F1U7"/>
<dbReference type="STRING" id="1798512.A3A39_04635"/>
<reference evidence="1 2" key="1">
    <citation type="journal article" date="2016" name="Nat. Commun.">
        <title>Thousands of microbial genomes shed light on interconnected biogeochemical processes in an aquifer system.</title>
        <authorList>
            <person name="Anantharaman K."/>
            <person name="Brown C.T."/>
            <person name="Hug L.A."/>
            <person name="Sharon I."/>
            <person name="Castelle C.J."/>
            <person name="Probst A.J."/>
            <person name="Thomas B.C."/>
            <person name="Singh A."/>
            <person name="Wilkins M.J."/>
            <person name="Karaoz U."/>
            <person name="Brodie E.L."/>
            <person name="Williams K.H."/>
            <person name="Hubbard S.S."/>
            <person name="Banfield J.F."/>
        </authorList>
    </citation>
    <scope>NUCLEOTIDE SEQUENCE [LARGE SCALE GENOMIC DNA]</scope>
</reference>
<name>A0A1F6F1U7_9BACT</name>
<comment type="caution">
    <text evidence="1">The sequence shown here is derived from an EMBL/GenBank/DDBJ whole genome shotgun (WGS) entry which is preliminary data.</text>
</comment>
<protein>
    <submittedName>
        <fullName evidence="1">Uncharacterized protein</fullName>
    </submittedName>
</protein>
<organism evidence="1 2">
    <name type="scientific">Candidatus Kaiserbacteria bacterium RIFCSPLOWO2_01_FULL_54_13</name>
    <dbReference type="NCBI Taxonomy" id="1798512"/>
    <lineage>
        <taxon>Bacteria</taxon>
        <taxon>Candidatus Kaiseribacteriota</taxon>
    </lineage>
</organism>
<evidence type="ECO:0000313" key="1">
    <source>
        <dbReference type="EMBL" id="OGG79791.1"/>
    </source>
</evidence>
<dbReference type="EMBL" id="MFLZ01000019">
    <property type="protein sequence ID" value="OGG79791.1"/>
    <property type="molecule type" value="Genomic_DNA"/>
</dbReference>
<proteinExistence type="predicted"/>
<evidence type="ECO:0000313" key="2">
    <source>
        <dbReference type="Proteomes" id="UP000177372"/>
    </source>
</evidence>